<organism evidence="2 3">
    <name type="scientific">Candidatus Buchananbacteria bacterium RIFCSPHIGHO2_01_FULL_46_12</name>
    <dbReference type="NCBI Taxonomy" id="1797536"/>
    <lineage>
        <taxon>Bacteria</taxon>
        <taxon>Candidatus Buchananiibacteriota</taxon>
    </lineage>
</organism>
<dbReference type="EMBL" id="MHIF01000011">
    <property type="protein sequence ID" value="OGY48487.1"/>
    <property type="molecule type" value="Genomic_DNA"/>
</dbReference>
<keyword evidence="1" id="KW-0812">Transmembrane</keyword>
<keyword evidence="1" id="KW-1133">Transmembrane helix</keyword>
<evidence type="ECO:0000313" key="3">
    <source>
        <dbReference type="Proteomes" id="UP000178432"/>
    </source>
</evidence>
<protein>
    <submittedName>
        <fullName evidence="2">Uncharacterized protein</fullName>
    </submittedName>
</protein>
<dbReference type="AlphaFoldDB" id="A0A1G1YAB4"/>
<keyword evidence="1" id="KW-0472">Membrane</keyword>
<gene>
    <name evidence="2" type="ORF">A2663_03095</name>
</gene>
<accession>A0A1G1YAB4</accession>
<name>A0A1G1YAB4_9BACT</name>
<proteinExistence type="predicted"/>
<evidence type="ECO:0000256" key="1">
    <source>
        <dbReference type="SAM" id="Phobius"/>
    </source>
</evidence>
<feature type="transmembrane region" description="Helical" evidence="1">
    <location>
        <begin position="40"/>
        <end position="60"/>
    </location>
</feature>
<reference evidence="2 3" key="1">
    <citation type="journal article" date="2016" name="Nat. Commun.">
        <title>Thousands of microbial genomes shed light on interconnected biogeochemical processes in an aquifer system.</title>
        <authorList>
            <person name="Anantharaman K."/>
            <person name="Brown C.T."/>
            <person name="Hug L.A."/>
            <person name="Sharon I."/>
            <person name="Castelle C.J."/>
            <person name="Probst A.J."/>
            <person name="Thomas B.C."/>
            <person name="Singh A."/>
            <person name="Wilkins M.J."/>
            <person name="Karaoz U."/>
            <person name="Brodie E.L."/>
            <person name="Williams K.H."/>
            <person name="Hubbard S.S."/>
            <person name="Banfield J.F."/>
        </authorList>
    </citation>
    <scope>NUCLEOTIDE SEQUENCE [LARGE SCALE GENOMIC DNA]</scope>
</reference>
<sequence length="244" mass="27220">MTLINLEEKIAAPAPAASKPRIEAEPAAPKVKKHHFKRNCCFLVLLLFIFSLTLAAAAVAKTGIFEIPVFSSVFYRLPKPKREIKIENQASAGGQNLNFSLNTETKKITLELSEEDLTFLLRQALTRANDPYFAQNLQALIFGGEVELSGLLLKPLKVNLTLKLKPLLADSRLDFKLTKIIVGSLPIPAEYGNMTVHRLLQKPLEQLNSAMVKFQLESLELSEKKAQVIFGSESLMLLQNNFNF</sequence>
<dbReference type="Proteomes" id="UP000178432">
    <property type="component" value="Unassembled WGS sequence"/>
</dbReference>
<comment type="caution">
    <text evidence="2">The sequence shown here is derived from an EMBL/GenBank/DDBJ whole genome shotgun (WGS) entry which is preliminary data.</text>
</comment>
<evidence type="ECO:0000313" key="2">
    <source>
        <dbReference type="EMBL" id="OGY48487.1"/>
    </source>
</evidence>